<dbReference type="AlphaFoldDB" id="A0A8T0J6F6"/>
<evidence type="ECO:0000259" key="5">
    <source>
        <dbReference type="PROSITE" id="PS51203"/>
    </source>
</evidence>
<dbReference type="EMBL" id="CM026421">
    <property type="protein sequence ID" value="KAG0591197.1"/>
    <property type="molecule type" value="Genomic_DNA"/>
</dbReference>
<accession>A0A8T0J6F6</accession>
<dbReference type="FunFam" id="2.60.40.790:FF:000001">
    <property type="entry name" value="Nuclear migration protein nudC"/>
    <property type="match status" value="1"/>
</dbReference>
<comment type="caution">
    <text evidence="6">The sequence shown here is derived from an EMBL/GenBank/DDBJ whole genome shotgun (WGS) entry which is preliminary data.</text>
</comment>
<feature type="domain" description="CS" evidence="5">
    <location>
        <begin position="267"/>
        <end position="356"/>
    </location>
</feature>
<evidence type="ECO:0000256" key="2">
    <source>
        <dbReference type="ARBA" id="ARBA00022490"/>
    </source>
</evidence>
<comment type="function">
    <text evidence="3">Small heat shock protein required for the establishment of auxin gradients and for patterning of the apical domain of the embryo. Involved in the specification of the cotyledon primordia. Also required for normal inflorescence and floral meristem function, normal developmental patterning and thermotolerance. Acts as a molecular chaperone.</text>
</comment>
<dbReference type="EMBL" id="CM026421">
    <property type="protein sequence ID" value="KAG0591198.1"/>
    <property type="molecule type" value="Genomic_DNA"/>
</dbReference>
<reference evidence="6" key="1">
    <citation type="submission" date="2020-06" db="EMBL/GenBank/DDBJ databases">
        <title>WGS assembly of Ceratodon purpureus strain R40.</title>
        <authorList>
            <person name="Carey S.B."/>
            <person name="Jenkins J."/>
            <person name="Shu S."/>
            <person name="Lovell J.T."/>
            <person name="Sreedasyam A."/>
            <person name="Maumus F."/>
            <person name="Tiley G.P."/>
            <person name="Fernandez-Pozo N."/>
            <person name="Barry K."/>
            <person name="Chen C."/>
            <person name="Wang M."/>
            <person name="Lipzen A."/>
            <person name="Daum C."/>
            <person name="Saski C.A."/>
            <person name="Payton A.C."/>
            <person name="Mcbreen J.C."/>
            <person name="Conrad R.E."/>
            <person name="Kollar L.M."/>
            <person name="Olsson S."/>
            <person name="Huttunen S."/>
            <person name="Landis J.B."/>
            <person name="Wickett N.J."/>
            <person name="Johnson M.G."/>
            <person name="Rensing S.A."/>
            <person name="Grimwood J."/>
            <person name="Schmutz J."/>
            <person name="Mcdaniel S.F."/>
        </authorList>
    </citation>
    <scope>NUCLEOTIDE SEQUENCE</scope>
    <source>
        <strain evidence="6">R40</strain>
    </source>
</reference>
<comment type="subcellular location">
    <subcellularLocation>
        <location evidence="1">Cytoplasm</location>
    </subcellularLocation>
</comment>
<dbReference type="CDD" id="cd06467">
    <property type="entry name" value="p23_NUDC_like"/>
    <property type="match status" value="1"/>
</dbReference>
<feature type="region of interest" description="Disordered" evidence="4">
    <location>
        <begin position="22"/>
        <end position="54"/>
    </location>
</feature>
<dbReference type="GO" id="GO:0005737">
    <property type="term" value="C:cytoplasm"/>
    <property type="evidence" value="ECO:0007669"/>
    <property type="project" value="UniProtKB-SubCell"/>
</dbReference>
<organism evidence="6 7">
    <name type="scientific">Ceratodon purpureus</name>
    <name type="common">Fire moss</name>
    <name type="synonym">Dicranum purpureum</name>
    <dbReference type="NCBI Taxonomy" id="3225"/>
    <lineage>
        <taxon>Eukaryota</taxon>
        <taxon>Viridiplantae</taxon>
        <taxon>Streptophyta</taxon>
        <taxon>Embryophyta</taxon>
        <taxon>Bryophyta</taxon>
        <taxon>Bryophytina</taxon>
        <taxon>Bryopsida</taxon>
        <taxon>Dicranidae</taxon>
        <taxon>Pseudoditrichales</taxon>
        <taxon>Ditrichaceae</taxon>
        <taxon>Ceratodon</taxon>
    </lineage>
</organism>
<dbReference type="PANTHER" id="PTHR12356:SF3">
    <property type="entry name" value="NUCLEAR MIGRATION PROTEIN NUDC"/>
    <property type="match status" value="1"/>
</dbReference>
<dbReference type="PROSITE" id="PS51203">
    <property type="entry name" value="CS"/>
    <property type="match status" value="1"/>
</dbReference>
<feature type="compositionally biased region" description="Polar residues" evidence="4">
    <location>
        <begin position="146"/>
        <end position="166"/>
    </location>
</feature>
<evidence type="ECO:0000256" key="1">
    <source>
        <dbReference type="ARBA" id="ARBA00004496"/>
    </source>
</evidence>
<dbReference type="Pfam" id="PF04969">
    <property type="entry name" value="CS"/>
    <property type="match status" value="1"/>
</dbReference>
<evidence type="ECO:0000313" key="7">
    <source>
        <dbReference type="Proteomes" id="UP000822688"/>
    </source>
</evidence>
<keyword evidence="7" id="KW-1185">Reference proteome</keyword>
<dbReference type="PANTHER" id="PTHR12356">
    <property type="entry name" value="NUCLEAR MOVEMENT PROTEIN NUDC"/>
    <property type="match status" value="1"/>
</dbReference>
<evidence type="ECO:0000256" key="3">
    <source>
        <dbReference type="ARBA" id="ARBA00053226"/>
    </source>
</evidence>
<name>A0A8T0J6F6_CERPU</name>
<evidence type="ECO:0000313" key="6">
    <source>
        <dbReference type="EMBL" id="KAG0591197.1"/>
    </source>
</evidence>
<dbReference type="GO" id="GO:0006457">
    <property type="term" value="P:protein folding"/>
    <property type="evidence" value="ECO:0007669"/>
    <property type="project" value="TreeGrafter"/>
</dbReference>
<gene>
    <name evidence="6" type="ORF">KC19_1G157400</name>
</gene>
<protein>
    <recommendedName>
        <fullName evidence="5">CS domain-containing protein</fullName>
    </recommendedName>
</protein>
<dbReference type="InterPro" id="IPR037898">
    <property type="entry name" value="NudC_fam"/>
</dbReference>
<proteinExistence type="predicted"/>
<dbReference type="Proteomes" id="UP000822688">
    <property type="component" value="Chromosome 1"/>
</dbReference>
<dbReference type="EMBL" id="CM026421">
    <property type="protein sequence ID" value="KAG0591199.1"/>
    <property type="molecule type" value="Genomic_DNA"/>
</dbReference>
<feature type="region of interest" description="Disordered" evidence="4">
    <location>
        <begin position="136"/>
        <end position="179"/>
    </location>
</feature>
<evidence type="ECO:0000256" key="4">
    <source>
        <dbReference type="SAM" id="MobiDB-lite"/>
    </source>
</evidence>
<dbReference type="InterPro" id="IPR008978">
    <property type="entry name" value="HSP20-like_chaperone"/>
</dbReference>
<dbReference type="GO" id="GO:0051082">
    <property type="term" value="F:unfolded protein binding"/>
    <property type="evidence" value="ECO:0007669"/>
    <property type="project" value="TreeGrafter"/>
</dbReference>
<sequence length="422" mass="47473">MAIISEYEEDSEDVETIVRANLQDGDDAFDDEDEDYPPDPYSSSRPSDATSSERPYDEVLGFLLREHQQQPLDLLSTVIEFLFRETGIAAQEGVDVRVSEMLSAAKRRRVDTDDIEDVFGGPDKIAKLDEIFDNPEAEEKEPCSHISISESTQDSSPESKSSNKQQKSVEPDKEPVIITPAEYPKADICEEDSEVSSEQRNIVHVNDDDDDENYFEAADTAIITDAPLSSNKAFEPEATVDILPEEKKVEDKCTKPKDLDPNSGNGADLANYSWTQTLCDTTLLIPVPIGTNSKSIVCEIQPRYLKVGLKGQAPIVEGDLNKPVKPSECFWNLEDGRILAVHLQKHYTMDWWHVILEGEPEIDVTKVHLPQASLSDLHPDTRRHIEHVLFDQQEAAKGLPKDEERKDDVLRKFMSESLELYA</sequence>
<dbReference type="InterPro" id="IPR007052">
    <property type="entry name" value="CS_dom"/>
</dbReference>
<dbReference type="SUPFAM" id="SSF49764">
    <property type="entry name" value="HSP20-like chaperones"/>
    <property type="match status" value="1"/>
</dbReference>
<keyword evidence="2" id="KW-0963">Cytoplasm</keyword>
<feature type="compositionally biased region" description="Acidic residues" evidence="4">
    <location>
        <begin position="24"/>
        <end position="37"/>
    </location>
</feature>
<dbReference type="Gene3D" id="2.60.40.790">
    <property type="match status" value="1"/>
</dbReference>